<dbReference type="PANTHER" id="PTHR33395">
    <property type="entry name" value="TRANSCRIPTASE, PUTATIVE-RELATED-RELATED"/>
    <property type="match status" value="1"/>
</dbReference>
<dbReference type="AlphaFoldDB" id="A0AA38MHB7"/>
<sequence>MDSSKPACMCITDTWFNSSFPNVLCHIPGYNLYRADRSDRIGNGVCIYLNNNIFSSFQITSAACSAGTSEALVLHCDSKLLSILLICVYLIPLPFLILNQHSSIVIFGYFNYSSLKWLLHGTSNTHSCNHFLDFLNKNKLVQLVDVPTRFRPGLLDLVLTSDPDIVTAPVNLPPIGKSDHTVLEIKLQVLPTHCPAKSSIRRQIINYLAVGKELNCTD</sequence>
<dbReference type="GO" id="GO:0061343">
    <property type="term" value="P:cell adhesion involved in heart morphogenesis"/>
    <property type="evidence" value="ECO:0007669"/>
    <property type="project" value="TreeGrafter"/>
</dbReference>
<dbReference type="PANTHER" id="PTHR33395:SF22">
    <property type="entry name" value="REVERSE TRANSCRIPTASE DOMAIN-CONTAINING PROTEIN"/>
    <property type="match status" value="1"/>
</dbReference>
<dbReference type="GO" id="GO:0031012">
    <property type="term" value="C:extracellular matrix"/>
    <property type="evidence" value="ECO:0007669"/>
    <property type="project" value="TreeGrafter"/>
</dbReference>
<dbReference type="InterPro" id="IPR036691">
    <property type="entry name" value="Endo/exonu/phosph_ase_sf"/>
</dbReference>
<reference evidence="2" key="1">
    <citation type="journal article" date="2023" name="G3 (Bethesda)">
        <title>Whole genome assemblies of Zophobas morio and Tenebrio molitor.</title>
        <authorList>
            <person name="Kaur S."/>
            <person name="Stinson S.A."/>
            <person name="diCenzo G.C."/>
        </authorList>
    </citation>
    <scope>NUCLEOTIDE SEQUENCE</scope>
    <source>
        <strain evidence="2">QUZm001</strain>
    </source>
</reference>
<dbReference type="EMBL" id="JALNTZ010000004">
    <property type="protein sequence ID" value="KAJ3656078.1"/>
    <property type="molecule type" value="Genomic_DNA"/>
</dbReference>
<feature type="domain" description="Endonuclease/exonuclease/phosphatase" evidence="1">
    <location>
        <begin position="98"/>
        <end position="182"/>
    </location>
</feature>
<dbReference type="GO" id="GO:0003824">
    <property type="term" value="F:catalytic activity"/>
    <property type="evidence" value="ECO:0007669"/>
    <property type="project" value="InterPro"/>
</dbReference>
<organism evidence="2 3">
    <name type="scientific">Zophobas morio</name>
    <dbReference type="NCBI Taxonomy" id="2755281"/>
    <lineage>
        <taxon>Eukaryota</taxon>
        <taxon>Metazoa</taxon>
        <taxon>Ecdysozoa</taxon>
        <taxon>Arthropoda</taxon>
        <taxon>Hexapoda</taxon>
        <taxon>Insecta</taxon>
        <taxon>Pterygota</taxon>
        <taxon>Neoptera</taxon>
        <taxon>Endopterygota</taxon>
        <taxon>Coleoptera</taxon>
        <taxon>Polyphaga</taxon>
        <taxon>Cucujiformia</taxon>
        <taxon>Tenebrionidae</taxon>
        <taxon>Zophobas</taxon>
    </lineage>
</organism>
<dbReference type="Gene3D" id="3.60.10.10">
    <property type="entry name" value="Endonuclease/exonuclease/phosphatase"/>
    <property type="match status" value="1"/>
</dbReference>
<protein>
    <recommendedName>
        <fullName evidence="1">Endonuclease/exonuclease/phosphatase domain-containing protein</fullName>
    </recommendedName>
</protein>
<keyword evidence="3" id="KW-1185">Reference proteome</keyword>
<dbReference type="Proteomes" id="UP001168821">
    <property type="component" value="Unassembled WGS sequence"/>
</dbReference>
<proteinExistence type="predicted"/>
<dbReference type="GO" id="GO:0007508">
    <property type="term" value="P:larval heart development"/>
    <property type="evidence" value="ECO:0007669"/>
    <property type="project" value="TreeGrafter"/>
</dbReference>
<comment type="caution">
    <text evidence="2">The sequence shown here is derived from an EMBL/GenBank/DDBJ whole genome shotgun (WGS) entry which is preliminary data.</text>
</comment>
<evidence type="ECO:0000313" key="2">
    <source>
        <dbReference type="EMBL" id="KAJ3656078.1"/>
    </source>
</evidence>
<dbReference type="SUPFAM" id="SSF56219">
    <property type="entry name" value="DNase I-like"/>
    <property type="match status" value="1"/>
</dbReference>
<name>A0AA38MHB7_9CUCU</name>
<gene>
    <name evidence="2" type="ORF">Zmor_015180</name>
</gene>
<accession>A0AA38MHB7</accession>
<evidence type="ECO:0000313" key="3">
    <source>
        <dbReference type="Proteomes" id="UP001168821"/>
    </source>
</evidence>
<evidence type="ECO:0000259" key="1">
    <source>
        <dbReference type="Pfam" id="PF14529"/>
    </source>
</evidence>
<dbReference type="InterPro" id="IPR005135">
    <property type="entry name" value="Endo/exonuclease/phosphatase"/>
</dbReference>
<dbReference type="Pfam" id="PF14529">
    <property type="entry name" value="Exo_endo_phos_2"/>
    <property type="match status" value="1"/>
</dbReference>